<keyword evidence="2" id="KW-1185">Reference proteome</keyword>
<dbReference type="InParanoid" id="D6TYP7"/>
<sequence>MSYDVSAHYAAENTAENRLEWPLKLIIGINHGRKHPFILANDVIGL</sequence>
<dbReference type="Proteomes" id="UP000004508">
    <property type="component" value="Unassembled WGS sequence"/>
</dbReference>
<evidence type="ECO:0000313" key="2">
    <source>
        <dbReference type="Proteomes" id="UP000004508"/>
    </source>
</evidence>
<protein>
    <submittedName>
        <fullName evidence="1">Uncharacterized protein</fullName>
    </submittedName>
</protein>
<proteinExistence type="predicted"/>
<comment type="caution">
    <text evidence="1">The sequence shown here is derived from an EMBL/GenBank/DDBJ whole genome shotgun (WGS) entry which is preliminary data.</text>
</comment>
<gene>
    <name evidence="1" type="ORF">Krac_6282</name>
</gene>
<accession>D6TYP7</accession>
<reference evidence="1 2" key="1">
    <citation type="journal article" date="2011" name="Stand. Genomic Sci.">
        <title>Non-contiguous finished genome sequence and contextual data of the filamentous soil bacterium Ktedonobacter racemifer type strain (SOSP1-21).</title>
        <authorList>
            <person name="Chang Y.J."/>
            <person name="Land M."/>
            <person name="Hauser L."/>
            <person name="Chertkov O."/>
            <person name="Del Rio T.G."/>
            <person name="Nolan M."/>
            <person name="Copeland A."/>
            <person name="Tice H."/>
            <person name="Cheng J.F."/>
            <person name="Lucas S."/>
            <person name="Han C."/>
            <person name="Goodwin L."/>
            <person name="Pitluck S."/>
            <person name="Ivanova N."/>
            <person name="Ovchinikova G."/>
            <person name="Pati A."/>
            <person name="Chen A."/>
            <person name="Palaniappan K."/>
            <person name="Mavromatis K."/>
            <person name="Liolios K."/>
            <person name="Brettin T."/>
            <person name="Fiebig A."/>
            <person name="Rohde M."/>
            <person name="Abt B."/>
            <person name="Goker M."/>
            <person name="Detter J.C."/>
            <person name="Woyke T."/>
            <person name="Bristow J."/>
            <person name="Eisen J.A."/>
            <person name="Markowitz V."/>
            <person name="Hugenholtz P."/>
            <person name="Kyrpides N.C."/>
            <person name="Klenk H.P."/>
            <person name="Lapidus A."/>
        </authorList>
    </citation>
    <scope>NUCLEOTIDE SEQUENCE [LARGE SCALE GENOMIC DNA]</scope>
    <source>
        <strain evidence="2">DSM 44963</strain>
    </source>
</reference>
<dbReference type="AlphaFoldDB" id="D6TYP7"/>
<name>D6TYP7_KTERA</name>
<dbReference type="EMBL" id="ADVG01000003">
    <property type="protein sequence ID" value="EFH85122.1"/>
    <property type="molecule type" value="Genomic_DNA"/>
</dbReference>
<evidence type="ECO:0000313" key="1">
    <source>
        <dbReference type="EMBL" id="EFH85122.1"/>
    </source>
</evidence>
<organism evidence="1 2">
    <name type="scientific">Ktedonobacter racemifer DSM 44963</name>
    <dbReference type="NCBI Taxonomy" id="485913"/>
    <lineage>
        <taxon>Bacteria</taxon>
        <taxon>Bacillati</taxon>
        <taxon>Chloroflexota</taxon>
        <taxon>Ktedonobacteria</taxon>
        <taxon>Ktedonobacterales</taxon>
        <taxon>Ktedonobacteraceae</taxon>
        <taxon>Ktedonobacter</taxon>
    </lineage>
</organism>